<keyword evidence="1" id="KW-0175">Coiled coil</keyword>
<evidence type="ECO:0000256" key="1">
    <source>
        <dbReference type="SAM" id="Coils"/>
    </source>
</evidence>
<keyword evidence="2" id="KW-1133">Transmembrane helix</keyword>
<organism evidence="3">
    <name type="scientific">uncultured Caudovirales phage</name>
    <dbReference type="NCBI Taxonomy" id="2100421"/>
    <lineage>
        <taxon>Viruses</taxon>
        <taxon>Duplodnaviria</taxon>
        <taxon>Heunggongvirae</taxon>
        <taxon>Uroviricota</taxon>
        <taxon>Caudoviricetes</taxon>
        <taxon>Peduoviridae</taxon>
        <taxon>Maltschvirus</taxon>
        <taxon>Maltschvirus maltsch</taxon>
    </lineage>
</organism>
<accession>A0A6J5LIL4</accession>
<gene>
    <name evidence="3" type="ORF">UFOVP273_77</name>
</gene>
<feature type="transmembrane region" description="Helical" evidence="2">
    <location>
        <begin position="51"/>
        <end position="71"/>
    </location>
</feature>
<protein>
    <submittedName>
        <fullName evidence="3">Uncharacterized protein</fullName>
    </submittedName>
</protein>
<name>A0A6J5LIL4_9CAUD</name>
<dbReference type="EMBL" id="LR796284">
    <property type="protein sequence ID" value="CAB4134458.1"/>
    <property type="molecule type" value="Genomic_DNA"/>
</dbReference>
<sequence length="79" mass="9007">MPDNDINNISEHDLEAQKAIARLQEQFINLEKTARDALDRLEALETEKQNALKYGIMLLGSAVISMGVWIFHQIVDKLK</sequence>
<keyword evidence="2" id="KW-0812">Transmembrane</keyword>
<evidence type="ECO:0000313" key="3">
    <source>
        <dbReference type="EMBL" id="CAB4134458.1"/>
    </source>
</evidence>
<proteinExistence type="predicted"/>
<feature type="coiled-coil region" evidence="1">
    <location>
        <begin position="20"/>
        <end position="54"/>
    </location>
</feature>
<reference evidence="3" key="1">
    <citation type="submission" date="2020-04" db="EMBL/GenBank/DDBJ databases">
        <authorList>
            <person name="Chiriac C."/>
            <person name="Salcher M."/>
            <person name="Ghai R."/>
            <person name="Kavagutti S V."/>
        </authorList>
    </citation>
    <scope>NUCLEOTIDE SEQUENCE</scope>
</reference>
<evidence type="ECO:0000256" key="2">
    <source>
        <dbReference type="SAM" id="Phobius"/>
    </source>
</evidence>
<keyword evidence="2" id="KW-0472">Membrane</keyword>